<accession>A0A8H6Y2D3</accession>
<dbReference type="Proteomes" id="UP000623467">
    <property type="component" value="Unassembled WGS sequence"/>
</dbReference>
<evidence type="ECO:0000256" key="14">
    <source>
        <dbReference type="ARBA" id="ARBA00023136"/>
    </source>
</evidence>
<evidence type="ECO:0000256" key="11">
    <source>
        <dbReference type="ARBA" id="ARBA00022833"/>
    </source>
</evidence>
<comment type="similarity">
    <text evidence="3">Belongs to the polyprenol kinase family.</text>
</comment>
<evidence type="ECO:0000256" key="18">
    <source>
        <dbReference type="PROSITE-ProRule" id="PRU00134"/>
    </source>
</evidence>
<keyword evidence="4" id="KW-0150">Chloroplast</keyword>
<dbReference type="AlphaFoldDB" id="A0A8H6Y2D3"/>
<evidence type="ECO:0000256" key="12">
    <source>
        <dbReference type="ARBA" id="ARBA00022946"/>
    </source>
</evidence>
<evidence type="ECO:0000256" key="16">
    <source>
        <dbReference type="ARBA" id="ARBA00039024"/>
    </source>
</evidence>
<sequence>MHESLSLAHVSKLPSYLRARAKAAKNGSSSDLTFLLRFVPATDTKRMLLLPLIFVHLDPSGIPTSHDLDSILSDTSRHQELDRITGALAALHAISEMLDPQSVISPDAYTDLWPRVYQWTIFVHGHWEVIPGMDLGAAYRATAINILTFHREASLEAAVDKAPGLRYIIAEYWSKIMRGDISTDVQFPPILTFLFNSTGSKDKTKFMEIVEGCGGSGSLAYLLVQQINHIAAGQVTEPAIEGMNAVIQVLWQHGKPLLTGILDHGGAKALIDAISFCEEARYSDLEAGEKVHVGVIYLLGCLESRAGATWVSQALSAGLLRFIAVLGRARQTETDVMFNTYSMLQRILRYILPNLLTDYKLVRQIPDALPEALSITSTQSFSTCIIYPFWTEFIELVRERLGALDFWLERRSMSPNSCENSQCRKAGPKGALKKCAGCGLAWYCSRECQTADWAAVHRASCRALKMTDLSGARQRDYIRAILQHNFKSPEIITTVLLQQARFMYANPGVDFLTVYDFTRNGRGIDSTKVRKSTPAWSQVKPRSDYAGAPGARLAHLLQSAGNIHIHLIVLSFELVNPHEPKRVVPMWSTPQVRDELSRVVQAFPRGLQSSALDAALVKPLRALATRAAKPMQDVYY</sequence>
<dbReference type="GO" id="GO:0010276">
    <property type="term" value="F:phytol kinase activity"/>
    <property type="evidence" value="ECO:0007669"/>
    <property type="project" value="UniProtKB-EC"/>
</dbReference>
<evidence type="ECO:0000256" key="3">
    <source>
        <dbReference type="ARBA" id="ARBA00010794"/>
    </source>
</evidence>
<comment type="subcellular location">
    <subcellularLocation>
        <location evidence="1">Membrane</location>
        <topology evidence="1">Multi-pass membrane protein</topology>
    </subcellularLocation>
    <subcellularLocation>
        <location evidence="2">Plastid</location>
        <location evidence="2">Chloroplast</location>
    </subcellularLocation>
</comment>
<evidence type="ECO:0000256" key="9">
    <source>
        <dbReference type="ARBA" id="ARBA00022771"/>
    </source>
</evidence>
<evidence type="ECO:0000313" key="21">
    <source>
        <dbReference type="Proteomes" id="UP000623467"/>
    </source>
</evidence>
<dbReference type="SUPFAM" id="SSF144232">
    <property type="entry name" value="HIT/MYND zinc finger-like"/>
    <property type="match status" value="1"/>
</dbReference>
<dbReference type="InterPro" id="IPR039606">
    <property type="entry name" value="Phytol/farnesol_kinase"/>
</dbReference>
<keyword evidence="21" id="KW-1185">Reference proteome</keyword>
<dbReference type="PANTHER" id="PTHR32523">
    <property type="entry name" value="PHYTOL KINASE 1, CHLOROPLASTIC"/>
    <property type="match status" value="1"/>
</dbReference>
<evidence type="ECO:0000256" key="6">
    <source>
        <dbReference type="ARBA" id="ARBA00022679"/>
    </source>
</evidence>
<dbReference type="EC" id="2.7.1.182" evidence="16"/>
<keyword evidence="7" id="KW-0812">Transmembrane</keyword>
<proteinExistence type="inferred from homology"/>
<comment type="caution">
    <text evidence="20">The sequence shown here is derived from an EMBL/GenBank/DDBJ whole genome shotgun (WGS) entry which is preliminary data.</text>
</comment>
<dbReference type="Gene3D" id="6.10.140.2220">
    <property type="match status" value="1"/>
</dbReference>
<dbReference type="PANTHER" id="PTHR32523:SF8">
    <property type="entry name" value="DOLICHOL KINASE"/>
    <property type="match status" value="1"/>
</dbReference>
<name>A0A8H6Y2D3_9AGAR</name>
<keyword evidence="6" id="KW-0808">Transferase</keyword>
<keyword evidence="8" id="KW-0479">Metal-binding</keyword>
<dbReference type="Pfam" id="PF01753">
    <property type="entry name" value="zf-MYND"/>
    <property type="match status" value="1"/>
</dbReference>
<keyword evidence="12" id="KW-0809">Transit peptide</keyword>
<evidence type="ECO:0000256" key="2">
    <source>
        <dbReference type="ARBA" id="ARBA00004229"/>
    </source>
</evidence>
<keyword evidence="11" id="KW-0862">Zinc</keyword>
<dbReference type="PROSITE" id="PS50865">
    <property type="entry name" value="ZF_MYND_2"/>
    <property type="match status" value="1"/>
</dbReference>
<evidence type="ECO:0000256" key="13">
    <source>
        <dbReference type="ARBA" id="ARBA00022989"/>
    </source>
</evidence>
<evidence type="ECO:0000256" key="5">
    <source>
        <dbReference type="ARBA" id="ARBA00022640"/>
    </source>
</evidence>
<evidence type="ECO:0000256" key="10">
    <source>
        <dbReference type="ARBA" id="ARBA00022777"/>
    </source>
</evidence>
<keyword evidence="5" id="KW-0934">Plastid</keyword>
<evidence type="ECO:0000256" key="17">
    <source>
        <dbReference type="ARBA" id="ARBA00048889"/>
    </source>
</evidence>
<protein>
    <recommendedName>
        <fullName evidence="16">phytol kinase</fullName>
        <ecNumber evidence="16">2.7.1.182</ecNumber>
    </recommendedName>
</protein>
<comment type="pathway">
    <text evidence="15">Cofactor biosynthesis; tocopherol biosynthesis.</text>
</comment>
<dbReference type="InterPro" id="IPR002893">
    <property type="entry name" value="Znf_MYND"/>
</dbReference>
<keyword evidence="14" id="KW-0472">Membrane</keyword>
<evidence type="ECO:0000256" key="1">
    <source>
        <dbReference type="ARBA" id="ARBA00004141"/>
    </source>
</evidence>
<organism evidence="20 21">
    <name type="scientific">Mycena sanguinolenta</name>
    <dbReference type="NCBI Taxonomy" id="230812"/>
    <lineage>
        <taxon>Eukaryota</taxon>
        <taxon>Fungi</taxon>
        <taxon>Dikarya</taxon>
        <taxon>Basidiomycota</taxon>
        <taxon>Agaricomycotina</taxon>
        <taxon>Agaricomycetes</taxon>
        <taxon>Agaricomycetidae</taxon>
        <taxon>Agaricales</taxon>
        <taxon>Marasmiineae</taxon>
        <taxon>Mycenaceae</taxon>
        <taxon>Mycena</taxon>
    </lineage>
</organism>
<dbReference type="GO" id="GO:0016020">
    <property type="term" value="C:membrane"/>
    <property type="evidence" value="ECO:0007669"/>
    <property type="project" value="UniProtKB-SubCell"/>
</dbReference>
<keyword evidence="10" id="KW-0418">Kinase</keyword>
<evidence type="ECO:0000256" key="15">
    <source>
        <dbReference type="ARBA" id="ARBA00024015"/>
    </source>
</evidence>
<keyword evidence="9 18" id="KW-0863">Zinc-finger</keyword>
<dbReference type="EMBL" id="JACAZH010000014">
    <property type="protein sequence ID" value="KAF7351149.1"/>
    <property type="molecule type" value="Genomic_DNA"/>
</dbReference>
<dbReference type="GO" id="GO:0008270">
    <property type="term" value="F:zinc ion binding"/>
    <property type="evidence" value="ECO:0007669"/>
    <property type="project" value="UniProtKB-KW"/>
</dbReference>
<reference evidence="20" key="1">
    <citation type="submission" date="2020-05" db="EMBL/GenBank/DDBJ databases">
        <title>Mycena genomes resolve the evolution of fungal bioluminescence.</title>
        <authorList>
            <person name="Tsai I.J."/>
        </authorList>
    </citation>
    <scope>NUCLEOTIDE SEQUENCE</scope>
    <source>
        <strain evidence="20">160909Yilan</strain>
    </source>
</reference>
<evidence type="ECO:0000256" key="4">
    <source>
        <dbReference type="ARBA" id="ARBA00022528"/>
    </source>
</evidence>
<evidence type="ECO:0000259" key="19">
    <source>
        <dbReference type="PROSITE" id="PS50865"/>
    </source>
</evidence>
<comment type="catalytic activity">
    <reaction evidence="17">
        <text>phytol + CTP = phytyl phosphate + CDP + H(+)</text>
        <dbReference type="Rhea" id="RHEA:38055"/>
        <dbReference type="ChEBI" id="CHEBI:15378"/>
        <dbReference type="ChEBI" id="CHEBI:17327"/>
        <dbReference type="ChEBI" id="CHEBI:37563"/>
        <dbReference type="ChEBI" id="CHEBI:58069"/>
        <dbReference type="ChEBI" id="CHEBI:75483"/>
        <dbReference type="EC" id="2.7.1.182"/>
    </reaction>
</comment>
<gene>
    <name evidence="20" type="ORF">MSAN_01677400</name>
</gene>
<feature type="domain" description="MYND-type" evidence="19">
    <location>
        <begin position="423"/>
        <end position="461"/>
    </location>
</feature>
<evidence type="ECO:0000256" key="7">
    <source>
        <dbReference type="ARBA" id="ARBA00022692"/>
    </source>
</evidence>
<dbReference type="OrthoDB" id="2869484at2759"/>
<keyword evidence="13" id="KW-1133">Transmembrane helix</keyword>
<evidence type="ECO:0000313" key="20">
    <source>
        <dbReference type="EMBL" id="KAF7351149.1"/>
    </source>
</evidence>
<evidence type="ECO:0000256" key="8">
    <source>
        <dbReference type="ARBA" id="ARBA00022723"/>
    </source>
</evidence>